<dbReference type="GO" id="GO:0003700">
    <property type="term" value="F:DNA-binding transcription factor activity"/>
    <property type="evidence" value="ECO:0007669"/>
    <property type="project" value="InterPro"/>
</dbReference>
<name>A0A2I1PC26_9MICO</name>
<dbReference type="EMBL" id="PKIZ01000005">
    <property type="protein sequence ID" value="PKZ42182.1"/>
    <property type="molecule type" value="Genomic_DNA"/>
</dbReference>
<evidence type="ECO:0000313" key="6">
    <source>
        <dbReference type="EMBL" id="PKZ42182.1"/>
    </source>
</evidence>
<evidence type="ECO:0000256" key="2">
    <source>
        <dbReference type="ARBA" id="ARBA00023125"/>
    </source>
</evidence>
<reference evidence="6 7" key="1">
    <citation type="submission" date="2017-12" db="EMBL/GenBank/DDBJ databases">
        <title>Phylogenetic diversity of female urinary microbiome.</title>
        <authorList>
            <person name="Thomas-White K."/>
            <person name="Wolfe A.J."/>
        </authorList>
    </citation>
    <scope>NUCLEOTIDE SEQUENCE [LARGE SCALE GENOMIC DNA]</scope>
    <source>
        <strain evidence="6 7">UMB1298</strain>
    </source>
</reference>
<dbReference type="PANTHER" id="PTHR30204:SF90">
    <property type="entry name" value="HTH-TYPE TRANSCRIPTIONAL ACTIVATOR MTA"/>
    <property type="match status" value="1"/>
</dbReference>
<accession>A0A2I1PC26</accession>
<dbReference type="SUPFAM" id="SSF46955">
    <property type="entry name" value="Putative DNA-binding domain"/>
    <property type="match status" value="1"/>
</dbReference>
<dbReference type="InterPro" id="IPR036244">
    <property type="entry name" value="TipA-like_antibiotic-bd"/>
</dbReference>
<dbReference type="PROSITE" id="PS50937">
    <property type="entry name" value="HTH_MERR_2"/>
    <property type="match status" value="1"/>
</dbReference>
<proteinExistence type="predicted"/>
<evidence type="ECO:0000256" key="3">
    <source>
        <dbReference type="ARBA" id="ARBA00023159"/>
    </source>
</evidence>
<dbReference type="InterPro" id="IPR000551">
    <property type="entry name" value="MerR-type_HTH_dom"/>
</dbReference>
<dbReference type="InterPro" id="IPR047057">
    <property type="entry name" value="MerR_fam"/>
</dbReference>
<comment type="caution">
    <text evidence="6">The sequence shown here is derived from an EMBL/GenBank/DDBJ whole genome shotgun (WGS) entry which is preliminary data.</text>
</comment>
<dbReference type="CDD" id="cd01106">
    <property type="entry name" value="HTH_TipAL-Mta"/>
    <property type="match status" value="1"/>
</dbReference>
<protein>
    <submittedName>
        <fullName evidence="6">MerR family transcriptional regulator</fullName>
    </submittedName>
</protein>
<dbReference type="PRINTS" id="PR00040">
    <property type="entry name" value="HTHMERR"/>
</dbReference>
<feature type="domain" description="HTH merR-type" evidence="5">
    <location>
        <begin position="9"/>
        <end position="78"/>
    </location>
</feature>
<dbReference type="PANTHER" id="PTHR30204">
    <property type="entry name" value="REDOX-CYCLING DRUG-SENSING TRANSCRIPTIONAL ACTIVATOR SOXR"/>
    <property type="match status" value="1"/>
</dbReference>
<keyword evidence="2" id="KW-0238">DNA-binding</keyword>
<evidence type="ECO:0000313" key="7">
    <source>
        <dbReference type="Proteomes" id="UP000234206"/>
    </source>
</evidence>
<evidence type="ECO:0000256" key="1">
    <source>
        <dbReference type="ARBA" id="ARBA00023015"/>
    </source>
</evidence>
<dbReference type="Pfam" id="PF07739">
    <property type="entry name" value="TipAS"/>
    <property type="match status" value="1"/>
</dbReference>
<dbReference type="Gene3D" id="1.10.490.50">
    <property type="entry name" value="Antibiotic binding domain of TipA-like multidrug resistance regulators"/>
    <property type="match status" value="1"/>
</dbReference>
<keyword evidence="7" id="KW-1185">Reference proteome</keyword>
<dbReference type="GO" id="GO:0003677">
    <property type="term" value="F:DNA binding"/>
    <property type="evidence" value="ECO:0007669"/>
    <property type="project" value="UniProtKB-KW"/>
</dbReference>
<organism evidence="6 7">
    <name type="scientific">Kytococcus schroeteri</name>
    <dbReference type="NCBI Taxonomy" id="138300"/>
    <lineage>
        <taxon>Bacteria</taxon>
        <taxon>Bacillati</taxon>
        <taxon>Actinomycetota</taxon>
        <taxon>Actinomycetes</taxon>
        <taxon>Micrococcales</taxon>
        <taxon>Kytococcaceae</taxon>
        <taxon>Kytococcus</taxon>
    </lineage>
</organism>
<dbReference type="SMART" id="SM00422">
    <property type="entry name" value="HTH_MERR"/>
    <property type="match status" value="1"/>
</dbReference>
<dbReference type="Pfam" id="PF13411">
    <property type="entry name" value="MerR_1"/>
    <property type="match status" value="1"/>
</dbReference>
<evidence type="ECO:0000256" key="4">
    <source>
        <dbReference type="ARBA" id="ARBA00023163"/>
    </source>
</evidence>
<dbReference type="OrthoDB" id="9809391at2"/>
<sequence length="270" mass="30544">MVAMTDSDDLTVGQVAEHLGVTVRTLHHYDQVGLAGASHRSWSGYRLYTADDVARLERVVFLRRLGLSLEEIAQVADGGGVADRLRERREAVIRQVEQLTGLLDAIDTALEAEMNTHPQETENHGYRISRAEQREIFGDSFADNLDDYQAESERRWGDSPQWAESQQRTRRYEKADWEAIKTEADQLLADLASVMRAGEPATSQRAMGAAEAHRQHITRWFYECTPQIHRGLGELYVSDPRFRQTYEDVAEGLAAYARDAHTANADRLEA</sequence>
<gene>
    <name evidence="6" type="ORF">CYJ76_03820</name>
</gene>
<keyword evidence="1" id="KW-0805">Transcription regulation</keyword>
<evidence type="ECO:0000259" key="5">
    <source>
        <dbReference type="PROSITE" id="PS50937"/>
    </source>
</evidence>
<dbReference type="Proteomes" id="UP000234206">
    <property type="component" value="Unassembled WGS sequence"/>
</dbReference>
<dbReference type="AlphaFoldDB" id="A0A2I1PC26"/>
<dbReference type="Gene3D" id="1.10.1660.10">
    <property type="match status" value="1"/>
</dbReference>
<keyword evidence="4" id="KW-0804">Transcription</keyword>
<dbReference type="InterPro" id="IPR012925">
    <property type="entry name" value="TipAS_dom"/>
</dbReference>
<keyword evidence="3" id="KW-0010">Activator</keyword>
<dbReference type="InterPro" id="IPR009061">
    <property type="entry name" value="DNA-bd_dom_put_sf"/>
</dbReference>
<dbReference type="SUPFAM" id="SSF89082">
    <property type="entry name" value="Antibiotic binding domain of TipA-like multidrug resistance regulators"/>
    <property type="match status" value="1"/>
</dbReference>